<reference evidence="1" key="2">
    <citation type="submission" date="2022-01" db="EMBL/GenBank/DDBJ databases">
        <authorList>
            <person name="Yamashiro T."/>
            <person name="Shiraishi A."/>
            <person name="Satake H."/>
            <person name="Nakayama K."/>
        </authorList>
    </citation>
    <scope>NUCLEOTIDE SEQUENCE</scope>
</reference>
<accession>A0ABQ5D3G1</accession>
<reference evidence="1" key="1">
    <citation type="journal article" date="2022" name="Int. J. Mol. Sci.">
        <title>Draft Genome of Tanacetum Coccineum: Genomic Comparison of Closely Related Tanacetum-Family Plants.</title>
        <authorList>
            <person name="Yamashiro T."/>
            <person name="Shiraishi A."/>
            <person name="Nakayama K."/>
            <person name="Satake H."/>
        </authorList>
    </citation>
    <scope>NUCLEOTIDE SEQUENCE</scope>
</reference>
<comment type="caution">
    <text evidence="1">The sequence shown here is derived from an EMBL/GenBank/DDBJ whole genome shotgun (WGS) entry which is preliminary data.</text>
</comment>
<sequence length="223" mass="25302">MADQDTPPPTITAIKIPIIKKGEYDIWSMRMRQCICHTNHNILQNNWLRRNQERIKSILLLAIPDEYLFKFHNVPDAKSLWAEIKSRFGVEILGLVLLVELIKFHLLQVLMILALLFACTTNNQSSLENKGFSAMDGRSFRRIGSSMAGGMLTIREKNATTVIENDILLENVDLEESRKKDPMVTMAEQCTNKLNLHPSSGGSRCLEAMTGADFEVELVKTRL</sequence>
<gene>
    <name evidence="1" type="ORF">Tco_0924300</name>
</gene>
<dbReference type="Proteomes" id="UP001151760">
    <property type="component" value="Unassembled WGS sequence"/>
</dbReference>
<dbReference type="EMBL" id="BQNB010014915">
    <property type="protein sequence ID" value="GJT33881.1"/>
    <property type="molecule type" value="Genomic_DNA"/>
</dbReference>
<protein>
    <submittedName>
        <fullName evidence="1">Uncharacterized protein</fullName>
    </submittedName>
</protein>
<name>A0ABQ5D3G1_9ASTR</name>
<evidence type="ECO:0000313" key="2">
    <source>
        <dbReference type="Proteomes" id="UP001151760"/>
    </source>
</evidence>
<organism evidence="1 2">
    <name type="scientific">Tanacetum coccineum</name>
    <dbReference type="NCBI Taxonomy" id="301880"/>
    <lineage>
        <taxon>Eukaryota</taxon>
        <taxon>Viridiplantae</taxon>
        <taxon>Streptophyta</taxon>
        <taxon>Embryophyta</taxon>
        <taxon>Tracheophyta</taxon>
        <taxon>Spermatophyta</taxon>
        <taxon>Magnoliopsida</taxon>
        <taxon>eudicotyledons</taxon>
        <taxon>Gunneridae</taxon>
        <taxon>Pentapetalae</taxon>
        <taxon>asterids</taxon>
        <taxon>campanulids</taxon>
        <taxon>Asterales</taxon>
        <taxon>Asteraceae</taxon>
        <taxon>Asteroideae</taxon>
        <taxon>Anthemideae</taxon>
        <taxon>Anthemidinae</taxon>
        <taxon>Tanacetum</taxon>
    </lineage>
</organism>
<evidence type="ECO:0000313" key="1">
    <source>
        <dbReference type="EMBL" id="GJT33881.1"/>
    </source>
</evidence>
<proteinExistence type="predicted"/>
<keyword evidence="2" id="KW-1185">Reference proteome</keyword>